<name>A0A068NPN1_FIMGI</name>
<protein>
    <submittedName>
        <fullName evidence="3">Uncharacterized protein</fullName>
    </submittedName>
</protein>
<feature type="domain" description="VWA-like" evidence="1">
    <location>
        <begin position="460"/>
        <end position="553"/>
    </location>
</feature>
<reference evidence="3 4" key="1">
    <citation type="journal article" date="2014" name="PLoS ONE">
        <title>The first complete genome sequence of the class fimbriimonadia in the phylum armatimonadetes.</title>
        <authorList>
            <person name="Hu Z.Y."/>
            <person name="Wang Y.Z."/>
            <person name="Im W.T."/>
            <person name="Wang S.Y."/>
            <person name="Zhao G.P."/>
            <person name="Zheng H.J."/>
            <person name="Quan Z.X."/>
        </authorList>
    </citation>
    <scope>NUCLEOTIDE SEQUENCE [LARGE SCALE GENOMIC DNA]</scope>
    <source>
        <strain evidence="3">Gsoil 348</strain>
    </source>
</reference>
<organism evidence="3 4">
    <name type="scientific">Fimbriimonas ginsengisoli Gsoil 348</name>
    <dbReference type="NCBI Taxonomy" id="661478"/>
    <lineage>
        <taxon>Bacteria</taxon>
        <taxon>Bacillati</taxon>
        <taxon>Armatimonadota</taxon>
        <taxon>Fimbriimonadia</taxon>
        <taxon>Fimbriimonadales</taxon>
        <taxon>Fimbriimonadaceae</taxon>
        <taxon>Fimbriimonas</taxon>
    </lineage>
</organism>
<gene>
    <name evidence="3" type="ORF">OP10G_2135</name>
</gene>
<accession>A0A068NPN1</accession>
<dbReference type="eggNOG" id="COG3864">
    <property type="taxonomic scope" value="Bacteria"/>
</dbReference>
<evidence type="ECO:0000313" key="4">
    <source>
        <dbReference type="Proteomes" id="UP000027982"/>
    </source>
</evidence>
<evidence type="ECO:0000259" key="1">
    <source>
        <dbReference type="Pfam" id="PF09967"/>
    </source>
</evidence>
<keyword evidence="4" id="KW-1185">Reference proteome</keyword>
<evidence type="ECO:0000313" key="3">
    <source>
        <dbReference type="EMBL" id="AIE85503.1"/>
    </source>
</evidence>
<dbReference type="Pfam" id="PF13203">
    <property type="entry name" value="DUF2201_N"/>
    <property type="match status" value="1"/>
</dbReference>
<proteinExistence type="predicted"/>
<dbReference type="AlphaFoldDB" id="A0A068NPN1"/>
<dbReference type="InterPro" id="IPR025154">
    <property type="entry name" value="Put_metallopeptidase_dom"/>
</dbReference>
<dbReference type="KEGG" id="fgi:OP10G_2135"/>
<dbReference type="HOGENOM" id="CLU_448267_0_0_0"/>
<sequence length="586" mass="64628">MDPAAAAYFAGLEIAKRLPICNALLSRVEIIRDKRSQCPRDGWAIVYQSGRIDVHPSRRGEPKEWAYVLAHCVLHLGFDHFAIDREGDRTWQAACDVVIERFLNDLKAGASPFLPIGLPGGSEEAIYRNFKQNGVPPEIFERGMGGEGPDMIFDGPPRSSWYYGATHYPTILARGLVQAVEDAVEIAAGYRTATKKTVTTAQRAQKWFLSSFPLLGAMAAAFTLVEDPKICQRLNIAVAAVDAAAREIFMNPAAAMDELECRFVIAHEILHVGLRHQERCAGRDPFLWNVACDFVINGWLLEMGVGAIPSFGGLHDPELKGLNAEAIYDRIVRDIRTYRKLATVRGVGLCDILGPADGLRGASVDLDDFYRRALAQGLSLHQQKPRGLLPAGLVEEIEALSVPPIPWDVRLAQWFDGYFGPLESRRTYSRASRRQSATPDIPRPRVVEIPESALERTFGVVLDTSGSMSASMLAQALGTVSSYAMSRQVPFVRLIFCDAATYDEGYLPPEAIAGRVRVRGRGGTVLQPGIDLLERAADFPKDGPILIITDAECDRFRSRRDHAIVVPIGARLPFVPHCPVFEMEKP</sequence>
<dbReference type="EMBL" id="CP007139">
    <property type="protein sequence ID" value="AIE85503.1"/>
    <property type="molecule type" value="Genomic_DNA"/>
</dbReference>
<dbReference type="PANTHER" id="PTHR38730:SF1">
    <property type="entry name" value="SLL7028 PROTEIN"/>
    <property type="match status" value="1"/>
</dbReference>
<dbReference type="Proteomes" id="UP000027982">
    <property type="component" value="Chromosome"/>
</dbReference>
<dbReference type="Pfam" id="PF09967">
    <property type="entry name" value="DUF2201"/>
    <property type="match status" value="1"/>
</dbReference>
<dbReference type="InterPro" id="IPR018698">
    <property type="entry name" value="VWA-like_dom"/>
</dbReference>
<dbReference type="PANTHER" id="PTHR38730">
    <property type="entry name" value="SLL7028 PROTEIN"/>
    <property type="match status" value="1"/>
</dbReference>
<dbReference type="STRING" id="661478.OP10G_2135"/>
<feature type="domain" description="Putative metallopeptidase" evidence="2">
    <location>
        <begin position="200"/>
        <end position="437"/>
    </location>
</feature>
<evidence type="ECO:0000259" key="2">
    <source>
        <dbReference type="Pfam" id="PF13203"/>
    </source>
</evidence>